<dbReference type="Gene3D" id="3.40.50.300">
    <property type="entry name" value="P-loop containing nucleotide triphosphate hydrolases"/>
    <property type="match status" value="1"/>
</dbReference>
<comment type="caution">
    <text evidence="3">The sequence shown here is derived from an EMBL/GenBank/DDBJ whole genome shotgun (WGS) entry which is preliminary data.</text>
</comment>
<dbReference type="EMBL" id="WNKQ01000010">
    <property type="protein sequence ID" value="KAF5848696.1"/>
    <property type="molecule type" value="Genomic_DNA"/>
</dbReference>
<dbReference type="Gene3D" id="1.25.40.10">
    <property type="entry name" value="Tetratricopeptide repeat domain"/>
    <property type="match status" value="2"/>
</dbReference>
<evidence type="ECO:0008006" key="5">
    <source>
        <dbReference type="Google" id="ProtNLM"/>
    </source>
</evidence>
<dbReference type="InterPro" id="IPR027417">
    <property type="entry name" value="P-loop_NTPase"/>
</dbReference>
<reference evidence="3" key="1">
    <citation type="submission" date="2019-11" db="EMBL/GenBank/DDBJ databases">
        <title>Bipolaris sorokiniana Genome sequencing.</title>
        <authorList>
            <person name="Wang H."/>
        </authorList>
    </citation>
    <scope>NUCLEOTIDE SEQUENCE</scope>
</reference>
<dbReference type="GO" id="GO:0043531">
    <property type="term" value="F:ADP binding"/>
    <property type="evidence" value="ECO:0007669"/>
    <property type="project" value="InterPro"/>
</dbReference>
<evidence type="ECO:0000259" key="2">
    <source>
        <dbReference type="Pfam" id="PF01048"/>
    </source>
</evidence>
<dbReference type="PANTHER" id="PTHR46082:SF11">
    <property type="entry name" value="AAA+ ATPASE DOMAIN-CONTAINING PROTEIN-RELATED"/>
    <property type="match status" value="1"/>
</dbReference>
<dbReference type="Pfam" id="PF00931">
    <property type="entry name" value="NB-ARC"/>
    <property type="match status" value="1"/>
</dbReference>
<dbReference type="GO" id="GO:0009116">
    <property type="term" value="P:nucleoside metabolic process"/>
    <property type="evidence" value="ECO:0007669"/>
    <property type="project" value="InterPro"/>
</dbReference>
<dbReference type="SUPFAM" id="SSF48452">
    <property type="entry name" value="TPR-like"/>
    <property type="match status" value="2"/>
</dbReference>
<evidence type="ECO:0000313" key="4">
    <source>
        <dbReference type="Proteomes" id="UP000624244"/>
    </source>
</evidence>
<feature type="domain" description="NB-ARC" evidence="1">
    <location>
        <begin position="352"/>
        <end position="524"/>
    </location>
</feature>
<protein>
    <recommendedName>
        <fullName evidence="5">NB-ARC domain-containing protein</fullName>
    </recommendedName>
</protein>
<dbReference type="Pfam" id="PF13374">
    <property type="entry name" value="TPR_10"/>
    <property type="match status" value="1"/>
</dbReference>
<feature type="domain" description="Nucleoside phosphorylase" evidence="2">
    <location>
        <begin position="12"/>
        <end position="287"/>
    </location>
</feature>
<dbReference type="SUPFAM" id="SSF52540">
    <property type="entry name" value="P-loop containing nucleoside triphosphate hydrolases"/>
    <property type="match status" value="1"/>
</dbReference>
<dbReference type="InterPro" id="IPR002182">
    <property type="entry name" value="NB-ARC"/>
</dbReference>
<dbReference type="InterPro" id="IPR053137">
    <property type="entry name" value="NLR-like"/>
</dbReference>
<evidence type="ECO:0000313" key="3">
    <source>
        <dbReference type="EMBL" id="KAF5848696.1"/>
    </source>
</evidence>
<sequence length="1083" mass="121097">MARQLRPEDYTVGWVCALPVEMAAAQEMLDEEHAGLGHNLLADNDKNLYSLGSIGGHNVAIVCLPAGRIGNNPAAVAATRMQATFKNIQFRLMVGIGGGVPSSEADVRLGDVVVSQPHGNLAGVVQYDMGKTTPGGFERTGSIDAPPEVLLAAVAWVKANNLRGKSKLTEYISKLEGIPKFQRSNAGADVLFEATYDHVAGQTCDRCSPDRQEARQARPIGEEVVVHYGSIASGNQVIRSAAERDKVSVGLGKVLCFEMEAAGLMNSFPCLVIRGVCDYADSHKNKLWQPYAAGTAAAYAKEILLAIPPAEPSKLHTVEGAMREASATGNVPKPNYHIPFLMNQHFVGRRKELHILQQRLMVGQDCQALSIVGLGGTGKTQLVLQFAYSVKDKWPEYSIFWVPVLSMESFEQACVSIAKVLGILQGADDKEDIKELVKQRLSSSRAGRWLMVVDNADDPSILFGTTESQGIFDYLPKSESGIILYTTRTMEVAVSLTPYDVLELEAMDRQDAIDFFSKSLIRKELLRDHTARDQLLEELTRLPLAIAQAAAYLNMNRMTIAKYLRLLHNTEQDLIGLLSREFRDNTRYKGSANAVATTWVVSFSQLREHDIFAADLLEFISCIEWKAVPRSLLPNTNSEEEMEKAIGTLCGYSFLVRRDGGTQETQEESEKHTEPDKEEWYDIHRLVHLATRIWVKKNGDASKVVEDAIRHVADVFPFACYGNQTVWRAYLPHALRLLNSGQHCSTDDLSELCLRFGICLREEGRFQEALVWLEKSYQDRDRLSEDDPDRLCSQYHLAVAYTYDRQTRNSIPLLERIVKIREKTSSSEAPSLLESQECLAVAYSFDGQGHKAIALLEDVIEVVEKTLEPENDELLSLQHTLAIAYSSDNQIHKVLPLVEKIVKYRERTLPPEHPERLDSQHTLAESYYLDGQMQRAVSLLEHIMNMKDKTLEPEHPDRMMSQHMLALAYYALGQVDRAVELMKSVVAIEARTLRDGHPSRQASVEVLADMLADLDANEDVVAIVKTFPVRRATSSVKINSFQAGNVKHLSYFLIKKIEYRNDTFYTLYNARGQRHACPPSQTE</sequence>
<dbReference type="InterPro" id="IPR011990">
    <property type="entry name" value="TPR-like_helical_dom_sf"/>
</dbReference>
<dbReference type="Pfam" id="PF13424">
    <property type="entry name" value="TPR_12"/>
    <property type="match status" value="1"/>
</dbReference>
<dbReference type="InterPro" id="IPR035994">
    <property type="entry name" value="Nucleoside_phosphorylase_sf"/>
</dbReference>
<gene>
    <name evidence="3" type="ORF">GGP41_009799</name>
</gene>
<dbReference type="Proteomes" id="UP000624244">
    <property type="component" value="Unassembled WGS sequence"/>
</dbReference>
<organism evidence="3 4">
    <name type="scientific">Cochliobolus sativus</name>
    <name type="common">Common root rot and spot blotch fungus</name>
    <name type="synonym">Bipolaris sorokiniana</name>
    <dbReference type="NCBI Taxonomy" id="45130"/>
    <lineage>
        <taxon>Eukaryota</taxon>
        <taxon>Fungi</taxon>
        <taxon>Dikarya</taxon>
        <taxon>Ascomycota</taxon>
        <taxon>Pezizomycotina</taxon>
        <taxon>Dothideomycetes</taxon>
        <taxon>Pleosporomycetidae</taxon>
        <taxon>Pleosporales</taxon>
        <taxon>Pleosporineae</taxon>
        <taxon>Pleosporaceae</taxon>
        <taxon>Bipolaris</taxon>
    </lineage>
</organism>
<dbReference type="SUPFAM" id="SSF53167">
    <property type="entry name" value="Purine and uridine phosphorylases"/>
    <property type="match status" value="1"/>
</dbReference>
<evidence type="ECO:0000259" key="1">
    <source>
        <dbReference type="Pfam" id="PF00931"/>
    </source>
</evidence>
<proteinExistence type="predicted"/>
<dbReference type="Pfam" id="PF01048">
    <property type="entry name" value="PNP_UDP_1"/>
    <property type="match status" value="1"/>
</dbReference>
<dbReference type="Gene3D" id="3.40.50.1580">
    <property type="entry name" value="Nucleoside phosphorylase domain"/>
    <property type="match status" value="1"/>
</dbReference>
<dbReference type="AlphaFoldDB" id="A0A8H5ZEC9"/>
<dbReference type="InterPro" id="IPR000845">
    <property type="entry name" value="Nucleoside_phosphorylase_d"/>
</dbReference>
<dbReference type="PANTHER" id="PTHR46082">
    <property type="entry name" value="ATP/GTP-BINDING PROTEIN-RELATED"/>
    <property type="match status" value="1"/>
</dbReference>
<accession>A0A8H5ZEC9</accession>
<dbReference type="GO" id="GO:0003824">
    <property type="term" value="F:catalytic activity"/>
    <property type="evidence" value="ECO:0007669"/>
    <property type="project" value="InterPro"/>
</dbReference>
<name>A0A8H5ZEC9_COCSA</name>